<keyword evidence="3" id="KW-0804">Transcription</keyword>
<dbReference type="Pfam" id="PF12833">
    <property type="entry name" value="HTH_18"/>
    <property type="match status" value="1"/>
</dbReference>
<proteinExistence type="predicted"/>
<evidence type="ECO:0000313" key="6">
    <source>
        <dbReference type="Proteomes" id="UP000199158"/>
    </source>
</evidence>
<protein>
    <submittedName>
        <fullName evidence="5">AraC-type DNA-binding protein</fullName>
    </submittedName>
</protein>
<dbReference type="Gene3D" id="1.10.10.60">
    <property type="entry name" value="Homeodomain-like"/>
    <property type="match status" value="1"/>
</dbReference>
<dbReference type="InterPro" id="IPR014710">
    <property type="entry name" value="RmlC-like_jellyroll"/>
</dbReference>
<dbReference type="EMBL" id="FOCG01000001">
    <property type="protein sequence ID" value="SEM57083.1"/>
    <property type="molecule type" value="Genomic_DNA"/>
</dbReference>
<dbReference type="Pfam" id="PF02311">
    <property type="entry name" value="AraC_binding"/>
    <property type="match status" value="1"/>
</dbReference>
<evidence type="ECO:0000256" key="2">
    <source>
        <dbReference type="ARBA" id="ARBA00023125"/>
    </source>
</evidence>
<keyword evidence="2 5" id="KW-0238">DNA-binding</keyword>
<dbReference type="InterPro" id="IPR018060">
    <property type="entry name" value="HTH_AraC"/>
</dbReference>
<dbReference type="InterPro" id="IPR003313">
    <property type="entry name" value="AraC-bd"/>
</dbReference>
<dbReference type="SUPFAM" id="SSF46689">
    <property type="entry name" value="Homeodomain-like"/>
    <property type="match status" value="1"/>
</dbReference>
<feature type="domain" description="HTH araC/xylS-type" evidence="4">
    <location>
        <begin position="191"/>
        <end position="289"/>
    </location>
</feature>
<evidence type="ECO:0000256" key="1">
    <source>
        <dbReference type="ARBA" id="ARBA00023015"/>
    </source>
</evidence>
<dbReference type="AlphaFoldDB" id="A0A1H7ZFP1"/>
<dbReference type="PANTHER" id="PTHR43280:SF28">
    <property type="entry name" value="HTH-TYPE TRANSCRIPTIONAL ACTIVATOR RHAS"/>
    <property type="match status" value="1"/>
</dbReference>
<dbReference type="InterPro" id="IPR009057">
    <property type="entry name" value="Homeodomain-like_sf"/>
</dbReference>
<reference evidence="5 6" key="1">
    <citation type="submission" date="2016-10" db="EMBL/GenBank/DDBJ databases">
        <authorList>
            <person name="de Groot N.N."/>
        </authorList>
    </citation>
    <scope>NUCLEOTIDE SEQUENCE [LARGE SCALE GENOMIC DNA]</scope>
    <source>
        <strain evidence="5 6">CGMCC 1.5070</strain>
    </source>
</reference>
<dbReference type="PRINTS" id="PR00032">
    <property type="entry name" value="HTHARAC"/>
</dbReference>
<evidence type="ECO:0000259" key="4">
    <source>
        <dbReference type="PROSITE" id="PS01124"/>
    </source>
</evidence>
<dbReference type="Proteomes" id="UP000199158">
    <property type="component" value="Unassembled WGS sequence"/>
</dbReference>
<accession>A0A1H7ZFP1</accession>
<dbReference type="InterPro" id="IPR020449">
    <property type="entry name" value="Tscrpt_reg_AraC-type_HTH"/>
</dbReference>
<dbReference type="PROSITE" id="PS01124">
    <property type="entry name" value="HTH_ARAC_FAMILY_2"/>
    <property type="match status" value="1"/>
</dbReference>
<dbReference type="OrthoDB" id="249627at2"/>
<evidence type="ECO:0000313" key="5">
    <source>
        <dbReference type="EMBL" id="SEM57083.1"/>
    </source>
</evidence>
<sequence length="306" mass="35231">MGYVSTFLNKEINIDYLVTVHYFEYTSDYFFTGEVHNFWEFMYVDKGEVEVTAGESCYLLRKGDIIFHKPMEFHNLWANGVIAPNLVVVAFKCDSPAMKYFEDKILRVSDSERDLLAKIVEEANQTFSSPLNDPNLRALEKSEKGQFASEQVIKLSLELMLLQLVRKNDVPQTNIKITSSIREREGQDVFARVQYYLEENIDKQITLDDVCRDNLLGRSYLQKIFREKTGGGVMDYFGKMKISAAKQAIREGTRNFTGIANDLGYSSIHYFSRHFKKVTGMTPTEYASSVKIRAESPKSYPVLMKK</sequence>
<evidence type="ECO:0000256" key="3">
    <source>
        <dbReference type="ARBA" id="ARBA00023163"/>
    </source>
</evidence>
<keyword evidence="1" id="KW-0805">Transcription regulation</keyword>
<dbReference type="InterPro" id="IPR011051">
    <property type="entry name" value="RmlC_Cupin_sf"/>
</dbReference>
<dbReference type="RefSeq" id="WP_092751552.1">
    <property type="nucleotide sequence ID" value="NZ_FOCG01000001.1"/>
</dbReference>
<dbReference type="GO" id="GO:0043565">
    <property type="term" value="F:sequence-specific DNA binding"/>
    <property type="evidence" value="ECO:0007669"/>
    <property type="project" value="InterPro"/>
</dbReference>
<keyword evidence="6" id="KW-1185">Reference proteome</keyword>
<organism evidence="5 6">
    <name type="scientific">Hydrogenoanaerobacterium saccharovorans</name>
    <dbReference type="NCBI Taxonomy" id="474960"/>
    <lineage>
        <taxon>Bacteria</taxon>
        <taxon>Bacillati</taxon>
        <taxon>Bacillota</taxon>
        <taxon>Clostridia</taxon>
        <taxon>Eubacteriales</taxon>
        <taxon>Oscillospiraceae</taxon>
        <taxon>Hydrogenoanaerobacterium</taxon>
    </lineage>
</organism>
<name>A0A1H7ZFP1_9FIRM</name>
<dbReference type="GO" id="GO:0003700">
    <property type="term" value="F:DNA-binding transcription factor activity"/>
    <property type="evidence" value="ECO:0007669"/>
    <property type="project" value="InterPro"/>
</dbReference>
<gene>
    <name evidence="5" type="ORF">SAMN05216180_0637</name>
</gene>
<dbReference type="SMART" id="SM00342">
    <property type="entry name" value="HTH_ARAC"/>
    <property type="match status" value="1"/>
</dbReference>
<dbReference type="STRING" id="474960.SAMN05216180_0637"/>
<dbReference type="PANTHER" id="PTHR43280">
    <property type="entry name" value="ARAC-FAMILY TRANSCRIPTIONAL REGULATOR"/>
    <property type="match status" value="1"/>
</dbReference>
<dbReference type="InterPro" id="IPR018062">
    <property type="entry name" value="HTH_AraC-typ_CS"/>
</dbReference>
<dbReference type="SUPFAM" id="SSF51182">
    <property type="entry name" value="RmlC-like cupins"/>
    <property type="match status" value="1"/>
</dbReference>
<dbReference type="PROSITE" id="PS00041">
    <property type="entry name" value="HTH_ARAC_FAMILY_1"/>
    <property type="match status" value="1"/>
</dbReference>
<dbReference type="Gene3D" id="2.60.120.10">
    <property type="entry name" value="Jelly Rolls"/>
    <property type="match status" value="1"/>
</dbReference>